<gene>
    <name evidence="2" type="ORF">R3P38DRAFT_3203734</name>
</gene>
<keyword evidence="3" id="KW-1185">Reference proteome</keyword>
<sequence>MDSGSSSHNGNPRTTDRQNTKRERERKLRERQAPSGQTVSIGTFMAKKRKAEASTSNTLPNMPGSFPVQEDVEMDVDVHMPDAPLNQPPFPASSASAETSPPQSGGGAASSPDIPTNTSIVDPSISTTAESEAIARPRESEAEESPFWFWQIILFLTAWLHLHYHLPHRACALLLKILRNIFITLRHIPSDNNVPITLATAFKKLGLNEEFEIRAICPSCRRAYPENSSPDLQCSHCDIPLFKDPPARTTAPSLLGTQLVGAPPQTPPGFFLLDSLPAAPHCRSLHSPARGAGDRV</sequence>
<feature type="compositionally biased region" description="Polar residues" evidence="1">
    <location>
        <begin position="113"/>
        <end position="130"/>
    </location>
</feature>
<dbReference type="AlphaFoldDB" id="A0AAW0ATR0"/>
<organism evidence="2 3">
    <name type="scientific">Favolaschia claudopus</name>
    <dbReference type="NCBI Taxonomy" id="2862362"/>
    <lineage>
        <taxon>Eukaryota</taxon>
        <taxon>Fungi</taxon>
        <taxon>Dikarya</taxon>
        <taxon>Basidiomycota</taxon>
        <taxon>Agaricomycotina</taxon>
        <taxon>Agaricomycetes</taxon>
        <taxon>Agaricomycetidae</taxon>
        <taxon>Agaricales</taxon>
        <taxon>Marasmiineae</taxon>
        <taxon>Mycenaceae</taxon>
        <taxon>Favolaschia</taxon>
    </lineage>
</organism>
<reference evidence="2 3" key="1">
    <citation type="journal article" date="2024" name="J Genomics">
        <title>Draft genome sequencing and assembly of Favolaschia claudopus CIRM-BRFM 2984 isolated from oak limbs.</title>
        <authorList>
            <person name="Navarro D."/>
            <person name="Drula E."/>
            <person name="Chaduli D."/>
            <person name="Cazenave R."/>
            <person name="Ahrendt S."/>
            <person name="Wang J."/>
            <person name="Lipzen A."/>
            <person name="Daum C."/>
            <person name="Barry K."/>
            <person name="Grigoriev I.V."/>
            <person name="Favel A."/>
            <person name="Rosso M.N."/>
            <person name="Martin F."/>
        </authorList>
    </citation>
    <scope>NUCLEOTIDE SEQUENCE [LARGE SCALE GENOMIC DNA]</scope>
    <source>
        <strain evidence="2 3">CIRM-BRFM 2984</strain>
    </source>
</reference>
<accession>A0AAW0ATR0</accession>
<feature type="compositionally biased region" description="Polar residues" evidence="1">
    <location>
        <begin position="1"/>
        <end position="13"/>
    </location>
</feature>
<feature type="compositionally biased region" description="Low complexity" evidence="1">
    <location>
        <begin position="92"/>
        <end position="103"/>
    </location>
</feature>
<protein>
    <submittedName>
        <fullName evidence="2">Uncharacterized protein</fullName>
    </submittedName>
</protein>
<name>A0AAW0ATR0_9AGAR</name>
<dbReference type="EMBL" id="JAWWNJ010000052">
    <property type="protein sequence ID" value="KAK7016003.1"/>
    <property type="molecule type" value="Genomic_DNA"/>
</dbReference>
<comment type="caution">
    <text evidence="2">The sequence shown here is derived from an EMBL/GenBank/DDBJ whole genome shotgun (WGS) entry which is preliminary data.</text>
</comment>
<evidence type="ECO:0000313" key="3">
    <source>
        <dbReference type="Proteomes" id="UP001362999"/>
    </source>
</evidence>
<dbReference type="Proteomes" id="UP001362999">
    <property type="component" value="Unassembled WGS sequence"/>
</dbReference>
<evidence type="ECO:0000256" key="1">
    <source>
        <dbReference type="SAM" id="MobiDB-lite"/>
    </source>
</evidence>
<evidence type="ECO:0000313" key="2">
    <source>
        <dbReference type="EMBL" id="KAK7016003.1"/>
    </source>
</evidence>
<proteinExistence type="predicted"/>
<feature type="region of interest" description="Disordered" evidence="1">
    <location>
        <begin position="1"/>
        <end position="138"/>
    </location>
</feature>
<feature type="compositionally biased region" description="Basic and acidic residues" evidence="1">
    <location>
        <begin position="14"/>
        <end position="32"/>
    </location>
</feature>